<comment type="caution">
    <text evidence="11">The sequence shown here is derived from an EMBL/GenBank/DDBJ whole genome shotgun (WGS) entry which is preliminary data.</text>
</comment>
<comment type="catalytic activity">
    <reaction evidence="1">
        <text>a 4-O-methyl-thymidine in DNA + L-cysteinyl-[protein] = a thymidine in DNA + S-methyl-L-cysteinyl-[protein]</text>
        <dbReference type="Rhea" id="RHEA:53428"/>
        <dbReference type="Rhea" id="RHEA-COMP:10131"/>
        <dbReference type="Rhea" id="RHEA-COMP:10132"/>
        <dbReference type="Rhea" id="RHEA-COMP:13555"/>
        <dbReference type="Rhea" id="RHEA-COMP:13556"/>
        <dbReference type="ChEBI" id="CHEBI:29950"/>
        <dbReference type="ChEBI" id="CHEBI:82612"/>
        <dbReference type="ChEBI" id="CHEBI:137386"/>
        <dbReference type="ChEBI" id="CHEBI:137387"/>
        <dbReference type="EC" id="2.1.1.63"/>
    </reaction>
</comment>
<evidence type="ECO:0000256" key="8">
    <source>
        <dbReference type="ARBA" id="ARBA00049348"/>
    </source>
</evidence>
<dbReference type="InterPro" id="IPR014048">
    <property type="entry name" value="MethylDNA_cys_MeTrfase_DNA-bd"/>
</dbReference>
<dbReference type="Gene3D" id="3.30.160.70">
    <property type="entry name" value="Methylated DNA-protein cysteine methyltransferase domain"/>
    <property type="match status" value="1"/>
</dbReference>
<comment type="similarity">
    <text evidence="2">Belongs to the MGMT family.</text>
</comment>
<dbReference type="InterPro" id="IPR036631">
    <property type="entry name" value="MGMT_N_sf"/>
</dbReference>
<feature type="domain" description="Methylguanine DNA methyltransferase ribonuclease-like" evidence="10">
    <location>
        <begin position="4"/>
        <end position="63"/>
    </location>
</feature>
<proteinExistence type="inferred from homology"/>
<dbReference type="GO" id="GO:0032259">
    <property type="term" value="P:methylation"/>
    <property type="evidence" value="ECO:0007669"/>
    <property type="project" value="UniProtKB-KW"/>
</dbReference>
<dbReference type="SUPFAM" id="SSF53155">
    <property type="entry name" value="Methylated DNA-protein cysteine methyltransferase domain"/>
    <property type="match status" value="1"/>
</dbReference>
<evidence type="ECO:0000256" key="4">
    <source>
        <dbReference type="ARBA" id="ARBA00022603"/>
    </source>
</evidence>
<dbReference type="NCBIfam" id="TIGR00589">
    <property type="entry name" value="ogt"/>
    <property type="match status" value="1"/>
</dbReference>
<keyword evidence="5" id="KW-0808">Transferase</keyword>
<evidence type="ECO:0000259" key="9">
    <source>
        <dbReference type="Pfam" id="PF01035"/>
    </source>
</evidence>
<evidence type="ECO:0000256" key="3">
    <source>
        <dbReference type="ARBA" id="ARBA00011918"/>
    </source>
</evidence>
<keyword evidence="6" id="KW-0227">DNA damage</keyword>
<dbReference type="CDD" id="cd06445">
    <property type="entry name" value="ATase"/>
    <property type="match status" value="1"/>
</dbReference>
<dbReference type="GO" id="GO:0003908">
    <property type="term" value="F:methylated-DNA-[protein]-cysteine S-methyltransferase activity"/>
    <property type="evidence" value="ECO:0007669"/>
    <property type="project" value="UniProtKB-EC"/>
</dbReference>
<feature type="domain" description="Methylated-DNA-[protein]-cysteine S-methyltransferase DNA binding" evidence="9">
    <location>
        <begin position="69"/>
        <end position="149"/>
    </location>
</feature>
<name>A0AAX0L9P8_9BACT</name>
<protein>
    <recommendedName>
        <fullName evidence="3">methylated-DNA--[protein]-cysteine S-methyltransferase</fullName>
        <ecNumber evidence="3">2.1.1.63</ecNumber>
    </recommendedName>
</protein>
<reference evidence="11 12" key="1">
    <citation type="submission" date="2016-08" db="EMBL/GenBank/DDBJ databases">
        <title>Campylobacter species from sea mammals.</title>
        <authorList>
            <person name="Gilbert M.J."/>
            <person name="Byrne B.A."/>
            <person name="Zomer A.L."/>
            <person name="Wagenaar J.A."/>
        </authorList>
    </citation>
    <scope>NUCLEOTIDE SEQUENCE [LARGE SCALE GENOMIC DNA]</scope>
    <source>
        <strain evidence="11 12">1105248</strain>
    </source>
</reference>
<evidence type="ECO:0000256" key="5">
    <source>
        <dbReference type="ARBA" id="ARBA00022679"/>
    </source>
</evidence>
<dbReference type="EMBL" id="MCRK01000043">
    <property type="protein sequence ID" value="OPA75024.1"/>
    <property type="molecule type" value="Genomic_DNA"/>
</dbReference>
<evidence type="ECO:0000259" key="10">
    <source>
        <dbReference type="Pfam" id="PF02870"/>
    </source>
</evidence>
<organism evidence="11 12">
    <name type="scientific">Campylobacter pinnipediorum subsp. pinnipediorum</name>
    <dbReference type="NCBI Taxonomy" id="1660067"/>
    <lineage>
        <taxon>Bacteria</taxon>
        <taxon>Pseudomonadati</taxon>
        <taxon>Campylobacterota</taxon>
        <taxon>Epsilonproteobacteria</taxon>
        <taxon>Campylobacterales</taxon>
        <taxon>Campylobacteraceae</taxon>
        <taxon>Campylobacter</taxon>
    </lineage>
</organism>
<dbReference type="RefSeq" id="WP_078415680.1">
    <property type="nucleotide sequence ID" value="NZ_MCRK01000043.1"/>
</dbReference>
<keyword evidence="4 11" id="KW-0489">Methyltransferase</keyword>
<evidence type="ECO:0000313" key="11">
    <source>
        <dbReference type="EMBL" id="OPA75024.1"/>
    </source>
</evidence>
<dbReference type="Gene3D" id="1.10.10.10">
    <property type="entry name" value="Winged helix-like DNA-binding domain superfamily/Winged helix DNA-binding domain"/>
    <property type="match status" value="1"/>
</dbReference>
<keyword evidence="7" id="KW-0234">DNA repair</keyword>
<dbReference type="SUPFAM" id="SSF46767">
    <property type="entry name" value="Methylated DNA-protein cysteine methyltransferase, C-terminal domain"/>
    <property type="match status" value="1"/>
</dbReference>
<evidence type="ECO:0000313" key="12">
    <source>
        <dbReference type="Proteomes" id="UP000189728"/>
    </source>
</evidence>
<dbReference type="InterPro" id="IPR036388">
    <property type="entry name" value="WH-like_DNA-bd_sf"/>
</dbReference>
<evidence type="ECO:0000256" key="6">
    <source>
        <dbReference type="ARBA" id="ARBA00022763"/>
    </source>
</evidence>
<gene>
    <name evidence="11" type="ORF">BFG04_05935</name>
</gene>
<evidence type="ECO:0000256" key="7">
    <source>
        <dbReference type="ARBA" id="ARBA00023204"/>
    </source>
</evidence>
<dbReference type="InterPro" id="IPR036217">
    <property type="entry name" value="MethylDNA_cys_MeTrfase_DNAb"/>
</dbReference>
<dbReference type="InterPro" id="IPR008332">
    <property type="entry name" value="MethylG_MeTrfase_N"/>
</dbReference>
<evidence type="ECO:0000256" key="1">
    <source>
        <dbReference type="ARBA" id="ARBA00001286"/>
    </source>
</evidence>
<dbReference type="PANTHER" id="PTHR10815:SF13">
    <property type="entry name" value="METHYLATED-DNA--PROTEIN-CYSTEINE METHYLTRANSFERASE"/>
    <property type="match status" value="1"/>
</dbReference>
<accession>A0AAX0L9P8</accession>
<dbReference type="PROSITE" id="PS00374">
    <property type="entry name" value="MGMT"/>
    <property type="match status" value="1"/>
</dbReference>
<dbReference type="InterPro" id="IPR001497">
    <property type="entry name" value="MethylDNA_cys_MeTrfase_AS"/>
</dbReference>
<dbReference type="Pfam" id="PF02870">
    <property type="entry name" value="Methyltransf_1N"/>
    <property type="match status" value="1"/>
</dbReference>
<evidence type="ECO:0000256" key="2">
    <source>
        <dbReference type="ARBA" id="ARBA00008711"/>
    </source>
</evidence>
<dbReference type="Proteomes" id="UP000189728">
    <property type="component" value="Unassembled WGS sequence"/>
</dbReference>
<dbReference type="FunFam" id="1.10.10.10:FF:000214">
    <property type="entry name" value="Methylated-DNA--protein-cysteine methyltransferase"/>
    <property type="match status" value="1"/>
</dbReference>
<comment type="catalytic activity">
    <reaction evidence="8">
        <text>a 6-O-methyl-2'-deoxyguanosine in DNA + L-cysteinyl-[protein] = S-methyl-L-cysteinyl-[protein] + a 2'-deoxyguanosine in DNA</text>
        <dbReference type="Rhea" id="RHEA:24000"/>
        <dbReference type="Rhea" id="RHEA-COMP:10131"/>
        <dbReference type="Rhea" id="RHEA-COMP:10132"/>
        <dbReference type="Rhea" id="RHEA-COMP:11367"/>
        <dbReference type="Rhea" id="RHEA-COMP:11368"/>
        <dbReference type="ChEBI" id="CHEBI:29950"/>
        <dbReference type="ChEBI" id="CHEBI:82612"/>
        <dbReference type="ChEBI" id="CHEBI:85445"/>
        <dbReference type="ChEBI" id="CHEBI:85448"/>
        <dbReference type="EC" id="2.1.1.63"/>
    </reaction>
</comment>
<dbReference type="EC" id="2.1.1.63" evidence="3"/>
<dbReference type="PANTHER" id="PTHR10815">
    <property type="entry name" value="METHYLATED-DNA--PROTEIN-CYSTEINE METHYLTRANSFERASE"/>
    <property type="match status" value="1"/>
</dbReference>
<dbReference type="Pfam" id="PF01035">
    <property type="entry name" value="DNA_binding_1"/>
    <property type="match status" value="1"/>
</dbReference>
<dbReference type="GO" id="GO:0006281">
    <property type="term" value="P:DNA repair"/>
    <property type="evidence" value="ECO:0007669"/>
    <property type="project" value="UniProtKB-KW"/>
</dbReference>
<sequence>MDEIYIKTPIGILKIIADKQAVYEINFAKHYKDTQSKNDVLNLCVDEINRYFKGDLKTFTTPIFLKETDFKIKVYNEIAKIPYGMTATYKQIAQNIGHNNAFRAVGNANATNKIPIIIPCHRVVSTNGLGGYSGGDGVKTKEFLLNFEQKYR</sequence>
<dbReference type="AlphaFoldDB" id="A0AAX0L9P8"/>